<evidence type="ECO:0000313" key="2">
    <source>
        <dbReference type="Proteomes" id="UP001298424"/>
    </source>
</evidence>
<dbReference type="Proteomes" id="UP001298424">
    <property type="component" value="Unassembled WGS sequence"/>
</dbReference>
<sequence>DIANAINSSGFKATAGGNTTGAAPTQELIKAGDTLTLKAGDGLTVEQSGSTFTYALNAQQITQNAQTPVVYTKADGSKVYKHTDGNFYDQPNGAGTQVAAGDVIASMNAGDNTTSTPTTLANVKGNLADAATATANPANNSRSDFAGKGNNAATVNDVLNAGFNVQGNGVAKDFVTHGDTINFVNGQGTVANVTSTNGVTEVKFDTPLSYADATGNNT</sequence>
<dbReference type="SUPFAM" id="SSF101999">
    <property type="entry name" value="Trimeric adhesin"/>
    <property type="match status" value="1"/>
</dbReference>
<keyword evidence="2" id="KW-1185">Reference proteome</keyword>
<reference evidence="1 2" key="1">
    <citation type="submission" date="2022-02" db="EMBL/GenBank/DDBJ databases">
        <title>Genome sequence data of Kingella unionensis sp. nov. strain CICC 24913 (CCUG 75125).</title>
        <authorList>
            <person name="Xiao M."/>
        </authorList>
    </citation>
    <scope>NUCLEOTIDE SEQUENCE [LARGE SCALE GENOMIC DNA]</scope>
    <source>
        <strain evidence="1 2">CICC 24913</strain>
    </source>
</reference>
<dbReference type="InterPro" id="IPR037174">
    <property type="entry name" value="Trimeric_adhesin"/>
</dbReference>
<comment type="caution">
    <text evidence="1">The sequence shown here is derived from an EMBL/GenBank/DDBJ whole genome shotgun (WGS) entry which is preliminary data.</text>
</comment>
<accession>A0ABS9NQA7</accession>
<proteinExistence type="predicted"/>
<feature type="non-terminal residue" evidence="1">
    <location>
        <position position="218"/>
    </location>
</feature>
<evidence type="ECO:0008006" key="3">
    <source>
        <dbReference type="Google" id="ProtNLM"/>
    </source>
</evidence>
<protein>
    <recommendedName>
        <fullName evidence="3">Trimeric autotransporter adhesin YadA-like stalk domain-containing protein</fullName>
    </recommendedName>
</protein>
<gene>
    <name evidence="1" type="ORF">MB824_10805</name>
</gene>
<dbReference type="EMBL" id="JAKOOW010000064">
    <property type="protein sequence ID" value="MCG6504981.1"/>
    <property type="molecule type" value="Genomic_DNA"/>
</dbReference>
<feature type="non-terminal residue" evidence="1">
    <location>
        <position position="1"/>
    </location>
</feature>
<dbReference type="Gene3D" id="3.90.1780.10">
    <property type="entry name" value="Trimeric adhesin"/>
    <property type="match status" value="2"/>
</dbReference>
<organism evidence="1 2">
    <name type="scientific">Kingella pumchi</name>
    <dbReference type="NCBI Taxonomy" id="2779506"/>
    <lineage>
        <taxon>Bacteria</taxon>
        <taxon>Pseudomonadati</taxon>
        <taxon>Pseudomonadota</taxon>
        <taxon>Betaproteobacteria</taxon>
        <taxon>Neisseriales</taxon>
        <taxon>Neisseriaceae</taxon>
        <taxon>Kingella</taxon>
    </lineage>
</organism>
<name>A0ABS9NQA7_9NEIS</name>
<evidence type="ECO:0000313" key="1">
    <source>
        <dbReference type="EMBL" id="MCG6504981.1"/>
    </source>
</evidence>